<sequence>MKQQILNYAAQLAPAEMCGFVLLVNGKQTFFPVKNMAKNPKEHAVFDPKAWLDAEELGDVVALVHSHPDGAAVLSPLDRQAQQQTSLPWWLVSSRGLVEFPCVPHLLGRQFDFGQLDCYTLMKDAYALAGHTLPNFRYEEDWWQKGQNLYIDNLPKHGFYQVKNPEPGDVLMIQLASDKANHCAVYLGDNELLHHCPNRLSNRQSFGGYWYYHLHSIWRYERWQSSDFMGIYNDLVAGSS</sequence>
<evidence type="ECO:0000256" key="6">
    <source>
        <dbReference type="ARBA" id="ARBA00022833"/>
    </source>
</evidence>
<keyword evidence="10" id="KW-1185">Reference proteome</keyword>
<dbReference type="SUPFAM" id="SSF54001">
    <property type="entry name" value="Cysteine proteinases"/>
    <property type="match status" value="1"/>
</dbReference>
<dbReference type="InterPro" id="IPR038765">
    <property type="entry name" value="Papain-like_cys_pep_sf"/>
</dbReference>
<dbReference type="PROSITE" id="PS51935">
    <property type="entry name" value="NLPC_P60"/>
    <property type="match status" value="1"/>
</dbReference>
<dbReference type="SUPFAM" id="SSF102712">
    <property type="entry name" value="JAB1/MPN domain"/>
    <property type="match status" value="1"/>
</dbReference>
<evidence type="ECO:0000313" key="10">
    <source>
        <dbReference type="Proteomes" id="UP001607125"/>
    </source>
</evidence>
<evidence type="ECO:0000256" key="3">
    <source>
        <dbReference type="ARBA" id="ARBA00022723"/>
    </source>
</evidence>
<evidence type="ECO:0000256" key="7">
    <source>
        <dbReference type="ARBA" id="ARBA00023049"/>
    </source>
</evidence>
<keyword evidence="3" id="KW-0479">Metal-binding</keyword>
<evidence type="ECO:0000256" key="4">
    <source>
        <dbReference type="ARBA" id="ARBA00022801"/>
    </source>
</evidence>
<dbReference type="InterPro" id="IPR000064">
    <property type="entry name" value="NLP_P60_dom"/>
</dbReference>
<keyword evidence="4" id="KW-0378">Hydrolase</keyword>
<feature type="domain" description="NlpC/P60" evidence="8">
    <location>
        <begin position="86"/>
        <end position="221"/>
    </location>
</feature>
<dbReference type="Pfam" id="PF14464">
    <property type="entry name" value="Prok-JAB"/>
    <property type="match status" value="1"/>
</dbReference>
<dbReference type="RefSeq" id="WP_107307539.1">
    <property type="nucleotide sequence ID" value="NZ_JBIHSF010000004.1"/>
</dbReference>
<proteinExistence type="inferred from homology"/>
<dbReference type="Pfam" id="PF00877">
    <property type="entry name" value="NLPC_P60"/>
    <property type="match status" value="1"/>
</dbReference>
<evidence type="ECO:0000256" key="2">
    <source>
        <dbReference type="ARBA" id="ARBA00022670"/>
    </source>
</evidence>
<keyword evidence="7" id="KW-0482">Metalloprotease</keyword>
<dbReference type="Gene3D" id="3.90.1720.10">
    <property type="entry name" value="endopeptidase domain like (from Nostoc punctiforme)"/>
    <property type="match status" value="1"/>
</dbReference>
<comment type="similarity">
    <text evidence="1">Belongs to the peptidase C40 family.</text>
</comment>
<dbReference type="PANTHER" id="PTHR34858:SF1">
    <property type="entry name" value="CYSO-CYSTEINE PEPTIDASE"/>
    <property type="match status" value="1"/>
</dbReference>
<reference evidence="9 10" key="1">
    <citation type="submission" date="2024-10" db="EMBL/GenBank/DDBJ databases">
        <authorList>
            <person name="Yibar A."/>
            <person name="Saticioglu I.B."/>
            <person name="Duman M."/>
            <person name="Ajmi N."/>
            <person name="Gurler F."/>
            <person name="Ay H."/>
            <person name="Onuk E."/>
            <person name="Guler S."/>
            <person name="Romalde J.L."/>
        </authorList>
    </citation>
    <scope>NUCLEOTIDE SEQUENCE [LARGE SCALE GENOMIC DNA]</scope>
    <source>
        <strain evidence="9 10">1-TCBS-B</strain>
    </source>
</reference>
<dbReference type="PANTHER" id="PTHR34858">
    <property type="entry name" value="CYSO-CYSTEINE PEPTIDASE"/>
    <property type="match status" value="1"/>
</dbReference>
<evidence type="ECO:0000259" key="8">
    <source>
        <dbReference type="PROSITE" id="PS51935"/>
    </source>
</evidence>
<dbReference type="EMBL" id="JBIHSF010000004">
    <property type="protein sequence ID" value="MFH0259494.1"/>
    <property type="molecule type" value="Genomic_DNA"/>
</dbReference>
<protein>
    <submittedName>
        <fullName evidence="9">C40 family peptidase</fullName>
    </submittedName>
</protein>
<name>A0ABW7IEH8_9VIBR</name>
<dbReference type="CDD" id="cd08073">
    <property type="entry name" value="MPN_NLPC_P60"/>
    <property type="match status" value="1"/>
</dbReference>
<evidence type="ECO:0000313" key="9">
    <source>
        <dbReference type="EMBL" id="MFH0259494.1"/>
    </source>
</evidence>
<keyword evidence="6" id="KW-0862">Zinc</keyword>
<dbReference type="Proteomes" id="UP001607125">
    <property type="component" value="Unassembled WGS sequence"/>
</dbReference>
<gene>
    <name evidence="9" type="ORF">ACGRH2_03420</name>
</gene>
<dbReference type="Gene3D" id="3.40.140.10">
    <property type="entry name" value="Cytidine Deaminase, domain 2"/>
    <property type="match status" value="1"/>
</dbReference>
<keyword evidence="2" id="KW-0645">Protease</keyword>
<evidence type="ECO:0000256" key="5">
    <source>
        <dbReference type="ARBA" id="ARBA00022807"/>
    </source>
</evidence>
<dbReference type="InterPro" id="IPR051929">
    <property type="entry name" value="VirAsm_ModProt"/>
</dbReference>
<organism evidence="9 10">
    <name type="scientific">Vibrio barjaei</name>
    <dbReference type="NCBI Taxonomy" id="1676683"/>
    <lineage>
        <taxon>Bacteria</taxon>
        <taxon>Pseudomonadati</taxon>
        <taxon>Pseudomonadota</taxon>
        <taxon>Gammaproteobacteria</taxon>
        <taxon>Vibrionales</taxon>
        <taxon>Vibrionaceae</taxon>
        <taxon>Vibrio</taxon>
    </lineage>
</organism>
<comment type="caution">
    <text evidence="9">The sequence shown here is derived from an EMBL/GenBank/DDBJ whole genome shotgun (WGS) entry which is preliminary data.</text>
</comment>
<accession>A0ABW7IEH8</accession>
<dbReference type="InterPro" id="IPR028090">
    <property type="entry name" value="JAB_dom_prok"/>
</dbReference>
<evidence type="ECO:0000256" key="1">
    <source>
        <dbReference type="ARBA" id="ARBA00007074"/>
    </source>
</evidence>
<keyword evidence="5" id="KW-0788">Thiol protease</keyword>